<dbReference type="Proteomes" id="UP001074446">
    <property type="component" value="Unassembled WGS sequence"/>
</dbReference>
<accession>A0A9E5A2W4</accession>
<comment type="caution">
    <text evidence="3">The sequence shown here is derived from an EMBL/GenBank/DDBJ whole genome shotgun (WGS) entry which is preliminary data.</text>
</comment>
<keyword evidence="5" id="KW-1185">Reference proteome</keyword>
<reference evidence="3" key="1">
    <citation type="submission" date="2022-12" db="EMBL/GenBank/DDBJ databases">
        <title>Reclassification of two methanogenic archaea species isolated from the Kolyma lowland permafrost.</title>
        <authorList>
            <person name="Trubitsyn V.E."/>
            <person name="Rivkina E.M."/>
            <person name="Shcherbakova V.A."/>
        </authorList>
    </citation>
    <scope>NUCLEOTIDE SEQUENCE</scope>
    <source>
        <strain evidence="3">M2</strain>
        <strain evidence="4">MK4</strain>
    </source>
</reference>
<dbReference type="EMBL" id="JAPVER010000020">
    <property type="protein sequence ID" value="MCZ3367070.1"/>
    <property type="molecule type" value="Genomic_DNA"/>
</dbReference>
<protein>
    <submittedName>
        <fullName evidence="3">DUF262 domain-containing protein</fullName>
    </submittedName>
</protein>
<evidence type="ECO:0000313" key="5">
    <source>
        <dbReference type="Proteomes" id="UP001068021"/>
    </source>
</evidence>
<dbReference type="EMBL" id="JAPVES010000030">
    <property type="protein sequence ID" value="MCZ3373783.1"/>
    <property type="molecule type" value="Genomic_DNA"/>
</dbReference>
<organism evidence="3 5">
    <name type="scientific">Methanobacterium veterum</name>
    <dbReference type="NCBI Taxonomy" id="408577"/>
    <lineage>
        <taxon>Archaea</taxon>
        <taxon>Methanobacteriati</taxon>
        <taxon>Methanobacteriota</taxon>
        <taxon>Methanomada group</taxon>
        <taxon>Methanobacteria</taxon>
        <taxon>Methanobacteriales</taxon>
        <taxon>Methanobacteriaceae</taxon>
        <taxon>Methanobacterium</taxon>
    </lineage>
</organism>
<dbReference type="InterPro" id="IPR011089">
    <property type="entry name" value="GmrSD_C"/>
</dbReference>
<dbReference type="InterPro" id="IPR004919">
    <property type="entry name" value="GmrSD_N"/>
</dbReference>
<dbReference type="Proteomes" id="UP001068021">
    <property type="component" value="Unassembled WGS sequence"/>
</dbReference>
<feature type="domain" description="GmrSD restriction endonucleases C-terminal" evidence="2">
    <location>
        <begin position="425"/>
        <end position="555"/>
    </location>
</feature>
<evidence type="ECO:0000259" key="1">
    <source>
        <dbReference type="Pfam" id="PF03235"/>
    </source>
</evidence>
<dbReference type="PANTHER" id="PTHR35149:SF2">
    <property type="entry name" value="DUF262 DOMAIN-CONTAINING PROTEIN"/>
    <property type="match status" value="1"/>
</dbReference>
<dbReference type="PANTHER" id="PTHR35149">
    <property type="entry name" value="SLL5132 PROTEIN"/>
    <property type="match status" value="1"/>
</dbReference>
<dbReference type="RefSeq" id="WP_052376228.1">
    <property type="nucleotide sequence ID" value="NZ_JAPVER010000020.1"/>
</dbReference>
<gene>
    <name evidence="4" type="ORF">O3H35_14125</name>
    <name evidence="3" type="ORF">O3H54_14370</name>
</gene>
<dbReference type="Pfam" id="PF07510">
    <property type="entry name" value="GmrSD_C"/>
    <property type="match status" value="1"/>
</dbReference>
<name>A0A9E5A2W4_9EURY</name>
<dbReference type="Pfam" id="PF03235">
    <property type="entry name" value="GmrSD_N"/>
    <property type="match status" value="1"/>
</dbReference>
<sequence>MKANDTQIRVFLEGSKQFIVPLFQREYVWGKGDIERLWLDIQETETEYYKKKHHFFGSFVTMPTPGSASTVSEFTVVDGQQRLTTIYIILATLRDRIKELDPENPAITEIEALYLMNPHRADHKFKLIPTQNDRKIFYKITEGQDIKESNNLIFGSYKFFKEIFADIDEISRLDLIKGTILSNFSIVDIYLEENDDPYLIFETLNGTGEPLTQADLVRNYLFMKLNPQNQQEIYNNIWLPLQTFIEGDKEIENRKRKDKRMDNFIRHYLAMEGDLPTFNGLYITLKELVDKTTMGQEGVIKIMKRLHRFSEYYSKFLYPKNEKEKELKIYFEKFNRLNSTTAYPLLLKLYDNYRDQKVEFFIEDFIDCLHAIETFVVRRAVCGINVSALNKYFPRICTSLDESNIAQSLKETLMNSTGNQRMPDRKEFRTCLKDGNSPRQVNRYILEEIEKYPDNKEIVKLNEMQIEHIMPQTLNKQWKKDLGDDWESTHRKYLESIGNLTLTGYNQEYSNKTFKEKRDMKNGFKQSGLKLNRHLSQQKEWGEKQIKERSNELAKTALKIWNF</sequence>
<dbReference type="AlphaFoldDB" id="A0A9E5A2W4"/>
<proteinExistence type="predicted"/>
<evidence type="ECO:0000259" key="2">
    <source>
        <dbReference type="Pfam" id="PF07510"/>
    </source>
</evidence>
<feature type="domain" description="GmrSD restriction endonucleases N-terminal" evidence="1">
    <location>
        <begin position="11"/>
        <end position="222"/>
    </location>
</feature>
<evidence type="ECO:0000313" key="4">
    <source>
        <dbReference type="EMBL" id="MCZ3373783.1"/>
    </source>
</evidence>
<evidence type="ECO:0000313" key="3">
    <source>
        <dbReference type="EMBL" id="MCZ3367070.1"/>
    </source>
</evidence>